<evidence type="ECO:0000313" key="2">
    <source>
        <dbReference type="Proteomes" id="UP000196475"/>
    </source>
</evidence>
<gene>
    <name evidence="1" type="ORF">BAA01_09340</name>
</gene>
<name>A0A1Y3PE72_9BACI</name>
<dbReference type="AlphaFoldDB" id="A0A1Y3PE72"/>
<reference evidence="2" key="1">
    <citation type="submission" date="2016-06" db="EMBL/GenBank/DDBJ databases">
        <authorList>
            <person name="Nascimento L."/>
            <person name="Pereira R.V."/>
            <person name="Martins L.F."/>
            <person name="Quaggio R.B."/>
            <person name="Silva A.M."/>
            <person name="Setubal J.C."/>
        </authorList>
    </citation>
    <scope>NUCLEOTIDE SEQUENCE [LARGE SCALE GENOMIC DNA]</scope>
</reference>
<dbReference type="EMBL" id="LZRT01000098">
    <property type="protein sequence ID" value="OUM85665.1"/>
    <property type="molecule type" value="Genomic_DNA"/>
</dbReference>
<accession>A0A1Y3PE72</accession>
<sequence length="135" mass="15083">MPPKRNMPIHLSRHAIRRWRERVGNDRVVSIQGYMRRAITSAIKRGVLVDKQGAATINVTPDGIKAVVAPSVRGGWEVLTVWVEEKRRETNEMQISAVQQECSDNVGAGAIVPHAQECYRSGNGTLLRERAERAD</sequence>
<evidence type="ECO:0000313" key="1">
    <source>
        <dbReference type="EMBL" id="OUM85665.1"/>
    </source>
</evidence>
<protein>
    <submittedName>
        <fullName evidence="1">Uncharacterized protein</fullName>
    </submittedName>
</protein>
<organism evidence="1 2">
    <name type="scientific">Bacillus thermozeamaize</name>
    <dbReference type="NCBI Taxonomy" id="230954"/>
    <lineage>
        <taxon>Bacteria</taxon>
        <taxon>Bacillati</taxon>
        <taxon>Bacillota</taxon>
        <taxon>Bacilli</taxon>
        <taxon>Bacillales</taxon>
        <taxon>Bacillaceae</taxon>
        <taxon>Bacillus</taxon>
    </lineage>
</organism>
<dbReference type="Proteomes" id="UP000196475">
    <property type="component" value="Unassembled WGS sequence"/>
</dbReference>
<proteinExistence type="predicted"/>
<comment type="caution">
    <text evidence="1">The sequence shown here is derived from an EMBL/GenBank/DDBJ whole genome shotgun (WGS) entry which is preliminary data.</text>
</comment>